<comment type="similarity">
    <text evidence="1">Belongs to the protein kinase superfamily. STE Ser/Thr protein kinase family. STE20 subfamily.</text>
</comment>
<evidence type="ECO:0000313" key="8">
    <source>
        <dbReference type="Proteomes" id="UP001152795"/>
    </source>
</evidence>
<dbReference type="GO" id="GO:0004674">
    <property type="term" value="F:protein serine/threonine kinase activity"/>
    <property type="evidence" value="ECO:0007669"/>
    <property type="project" value="UniProtKB-KW"/>
</dbReference>
<sequence length="262" mass="30000">MPQIGKYKYKFRTEILCGALWGVNLLIGTENGLFLLDRSGNGKVFTMVSRRRFEQIDVLEGINVLTSISGKTNKLRVYYLSWLKNKIVKGDEADKNKLRGYVTVGEFDGCTHYKVVNFHRIKFLSIAVQDRIEVYAWAPKPYHKFMAFKSFTNLVPRPVSVNMTVESDQSRLKVIYASESVAVERSMNSPADRSYRASKRQCDHVAVNPVEISLFIQLTVKEKHGGEYNLGLILNLILKAGRSHNFNPRTIISRPKYTQLRC</sequence>
<dbReference type="GO" id="GO:0005829">
    <property type="term" value="C:cytosol"/>
    <property type="evidence" value="ECO:0007669"/>
    <property type="project" value="TreeGrafter"/>
</dbReference>
<dbReference type="EMBL" id="CACRXK020009121">
    <property type="protein sequence ID" value="CAB4016448.1"/>
    <property type="molecule type" value="Genomic_DNA"/>
</dbReference>
<name>A0A7D9IUK6_PARCT</name>
<keyword evidence="5 7" id="KW-0418">Kinase</keyword>
<dbReference type="EC" id="2.7.11.1" evidence="2"/>
<organism evidence="7 8">
    <name type="scientific">Paramuricea clavata</name>
    <name type="common">Red gorgonian</name>
    <name type="synonym">Violescent sea-whip</name>
    <dbReference type="NCBI Taxonomy" id="317549"/>
    <lineage>
        <taxon>Eukaryota</taxon>
        <taxon>Metazoa</taxon>
        <taxon>Cnidaria</taxon>
        <taxon>Anthozoa</taxon>
        <taxon>Octocorallia</taxon>
        <taxon>Malacalcyonacea</taxon>
        <taxon>Plexauridae</taxon>
        <taxon>Paramuricea</taxon>
    </lineage>
</organism>
<dbReference type="SMART" id="SM00036">
    <property type="entry name" value="CNH"/>
    <property type="match status" value="1"/>
</dbReference>
<dbReference type="AlphaFoldDB" id="A0A7D9IUK6"/>
<feature type="non-terminal residue" evidence="7">
    <location>
        <position position="1"/>
    </location>
</feature>
<proteinExistence type="inferred from homology"/>
<keyword evidence="4" id="KW-0808">Transferase</keyword>
<keyword evidence="3" id="KW-0723">Serine/threonine-protein kinase</keyword>
<reference evidence="7" key="1">
    <citation type="submission" date="2020-04" db="EMBL/GenBank/DDBJ databases">
        <authorList>
            <person name="Alioto T."/>
            <person name="Alioto T."/>
            <person name="Gomez Garrido J."/>
        </authorList>
    </citation>
    <scope>NUCLEOTIDE SEQUENCE</scope>
    <source>
        <strain evidence="7">A484AB</strain>
    </source>
</reference>
<dbReference type="PANTHER" id="PTHR47096">
    <property type="entry name" value="MISSHAPEN LIKE KINASE 1"/>
    <property type="match status" value="1"/>
</dbReference>
<comment type="caution">
    <text evidence="7">The sequence shown here is derived from an EMBL/GenBank/DDBJ whole genome shotgun (WGS) entry which is preliminary data.</text>
</comment>
<evidence type="ECO:0000313" key="7">
    <source>
        <dbReference type="EMBL" id="CAB4016448.1"/>
    </source>
</evidence>
<protein>
    <recommendedName>
        <fullName evidence="2">non-specific serine/threonine protein kinase</fullName>
        <ecNumber evidence="2">2.7.11.1</ecNumber>
    </recommendedName>
</protein>
<dbReference type="OrthoDB" id="6017484at2759"/>
<dbReference type="Proteomes" id="UP001152795">
    <property type="component" value="Unassembled WGS sequence"/>
</dbReference>
<keyword evidence="8" id="KW-1185">Reference proteome</keyword>
<evidence type="ECO:0000256" key="4">
    <source>
        <dbReference type="ARBA" id="ARBA00022679"/>
    </source>
</evidence>
<dbReference type="InterPro" id="IPR051700">
    <property type="entry name" value="STE20_Ser-Thr_kinase"/>
</dbReference>
<dbReference type="PANTHER" id="PTHR47096:SF1">
    <property type="entry name" value="MISSHAPEN LIKE KINASE 1"/>
    <property type="match status" value="1"/>
</dbReference>
<evidence type="ECO:0000256" key="3">
    <source>
        <dbReference type="ARBA" id="ARBA00022527"/>
    </source>
</evidence>
<dbReference type="Pfam" id="PF00780">
    <property type="entry name" value="CNH"/>
    <property type="match status" value="1"/>
</dbReference>
<evidence type="ECO:0000256" key="1">
    <source>
        <dbReference type="ARBA" id="ARBA00008874"/>
    </source>
</evidence>
<gene>
    <name evidence="7" type="ORF">PACLA_8A069705</name>
</gene>
<accession>A0A7D9IUK6</accession>
<dbReference type="PROSITE" id="PS50219">
    <property type="entry name" value="CNH"/>
    <property type="match status" value="1"/>
</dbReference>
<evidence type="ECO:0000259" key="6">
    <source>
        <dbReference type="PROSITE" id="PS50219"/>
    </source>
</evidence>
<feature type="domain" description="CNH" evidence="6">
    <location>
        <begin position="12"/>
        <end position="262"/>
    </location>
</feature>
<evidence type="ECO:0000256" key="2">
    <source>
        <dbReference type="ARBA" id="ARBA00012513"/>
    </source>
</evidence>
<evidence type="ECO:0000256" key="5">
    <source>
        <dbReference type="ARBA" id="ARBA00022777"/>
    </source>
</evidence>
<dbReference type="InterPro" id="IPR001180">
    <property type="entry name" value="CNH_dom"/>
</dbReference>